<dbReference type="InterPro" id="IPR053238">
    <property type="entry name" value="RING-H2_zinc_finger"/>
</dbReference>
<feature type="compositionally biased region" description="Basic and acidic residues" evidence="5">
    <location>
        <begin position="244"/>
        <end position="277"/>
    </location>
</feature>
<comment type="caution">
    <text evidence="7">The sequence shown here is derived from an EMBL/GenBank/DDBJ whole genome shotgun (WGS) entry which is preliminary data.</text>
</comment>
<feature type="compositionally biased region" description="Basic and acidic residues" evidence="5">
    <location>
        <begin position="876"/>
        <end position="888"/>
    </location>
</feature>
<feature type="compositionally biased region" description="Polar residues" evidence="5">
    <location>
        <begin position="433"/>
        <end position="445"/>
    </location>
</feature>
<feature type="compositionally biased region" description="Pro residues" evidence="5">
    <location>
        <begin position="904"/>
        <end position="916"/>
    </location>
</feature>
<feature type="compositionally biased region" description="Polar residues" evidence="5">
    <location>
        <begin position="391"/>
        <end position="402"/>
    </location>
</feature>
<dbReference type="SMART" id="SM00184">
    <property type="entry name" value="RING"/>
    <property type="match status" value="1"/>
</dbReference>
<dbReference type="InterPro" id="IPR013083">
    <property type="entry name" value="Znf_RING/FYVE/PHD"/>
</dbReference>
<evidence type="ECO:0000256" key="5">
    <source>
        <dbReference type="SAM" id="MobiDB-lite"/>
    </source>
</evidence>
<feature type="compositionally biased region" description="Low complexity" evidence="5">
    <location>
        <begin position="565"/>
        <end position="574"/>
    </location>
</feature>
<evidence type="ECO:0000256" key="1">
    <source>
        <dbReference type="ARBA" id="ARBA00022723"/>
    </source>
</evidence>
<feature type="compositionally biased region" description="Polar residues" evidence="5">
    <location>
        <begin position="452"/>
        <end position="472"/>
    </location>
</feature>
<feature type="compositionally biased region" description="Polar residues" evidence="5">
    <location>
        <begin position="647"/>
        <end position="670"/>
    </location>
</feature>
<name>A0AAD3YA01_9TREE</name>
<proteinExistence type="predicted"/>
<feature type="compositionally biased region" description="Polar residues" evidence="5">
    <location>
        <begin position="1083"/>
        <end position="1097"/>
    </location>
</feature>
<dbReference type="PROSITE" id="PS50089">
    <property type="entry name" value="ZF_RING_2"/>
    <property type="match status" value="1"/>
</dbReference>
<keyword evidence="2 4" id="KW-0863">Zinc-finger</keyword>
<feature type="region of interest" description="Disordered" evidence="5">
    <location>
        <begin position="1"/>
        <end position="189"/>
    </location>
</feature>
<feature type="compositionally biased region" description="Basic and acidic residues" evidence="5">
    <location>
        <begin position="829"/>
        <end position="839"/>
    </location>
</feature>
<dbReference type="SUPFAM" id="SSF57850">
    <property type="entry name" value="RING/U-box"/>
    <property type="match status" value="1"/>
</dbReference>
<reference evidence="7" key="1">
    <citation type="journal article" date="2023" name="BMC Genomics">
        <title>Chromosome-level genome assemblies of Cutaneotrichosporon spp. (Trichosporonales, Basidiomycota) reveal imbalanced evolution between nucleotide sequences and chromosome synteny.</title>
        <authorList>
            <person name="Kobayashi Y."/>
            <person name="Kayamori A."/>
            <person name="Aoki K."/>
            <person name="Shiwa Y."/>
            <person name="Matsutani M."/>
            <person name="Fujita N."/>
            <person name="Sugita T."/>
            <person name="Iwasaki W."/>
            <person name="Tanaka N."/>
            <person name="Takashima M."/>
        </authorList>
    </citation>
    <scope>NUCLEOTIDE SEQUENCE</scope>
    <source>
        <strain evidence="7">HIS016</strain>
    </source>
</reference>
<feature type="compositionally biased region" description="Basic and acidic residues" evidence="5">
    <location>
        <begin position="940"/>
        <end position="951"/>
    </location>
</feature>
<feature type="domain" description="RING-type" evidence="6">
    <location>
        <begin position="1361"/>
        <end position="1402"/>
    </location>
</feature>
<dbReference type="EMBL" id="BTCM01000001">
    <property type="protein sequence ID" value="GMK54352.1"/>
    <property type="molecule type" value="Genomic_DNA"/>
</dbReference>
<feature type="compositionally biased region" description="Basic residues" evidence="5">
    <location>
        <begin position="13"/>
        <end position="26"/>
    </location>
</feature>
<gene>
    <name evidence="7" type="ORF">CspeluHIS016_0109380</name>
</gene>
<feature type="compositionally biased region" description="Low complexity" evidence="5">
    <location>
        <begin position="690"/>
        <end position="700"/>
    </location>
</feature>
<protein>
    <recommendedName>
        <fullName evidence="6">RING-type domain-containing protein</fullName>
    </recommendedName>
</protein>
<evidence type="ECO:0000256" key="2">
    <source>
        <dbReference type="ARBA" id="ARBA00022771"/>
    </source>
</evidence>
<feature type="region of interest" description="Disordered" evidence="5">
    <location>
        <begin position="852"/>
        <end position="1212"/>
    </location>
</feature>
<keyword evidence="8" id="KW-1185">Reference proteome</keyword>
<dbReference type="PANTHER" id="PTHR14155">
    <property type="entry name" value="RING FINGER DOMAIN-CONTAINING"/>
    <property type="match status" value="1"/>
</dbReference>
<dbReference type="Pfam" id="PF13639">
    <property type="entry name" value="zf-RING_2"/>
    <property type="match status" value="1"/>
</dbReference>
<feature type="compositionally biased region" description="Polar residues" evidence="5">
    <location>
        <begin position="616"/>
        <end position="625"/>
    </location>
</feature>
<evidence type="ECO:0000256" key="3">
    <source>
        <dbReference type="ARBA" id="ARBA00022833"/>
    </source>
</evidence>
<feature type="compositionally biased region" description="Low complexity" evidence="5">
    <location>
        <begin position="602"/>
        <end position="615"/>
    </location>
</feature>
<feature type="region of interest" description="Disordered" evidence="5">
    <location>
        <begin position="217"/>
        <end position="333"/>
    </location>
</feature>
<dbReference type="Gene3D" id="3.30.40.10">
    <property type="entry name" value="Zinc/RING finger domain, C3HC4 (zinc finger)"/>
    <property type="match status" value="1"/>
</dbReference>
<feature type="compositionally biased region" description="Low complexity" evidence="5">
    <location>
        <begin position="671"/>
        <end position="681"/>
    </location>
</feature>
<dbReference type="GO" id="GO:0008270">
    <property type="term" value="F:zinc ion binding"/>
    <property type="evidence" value="ECO:0007669"/>
    <property type="project" value="UniProtKB-KW"/>
</dbReference>
<organism evidence="7 8">
    <name type="scientific">Cutaneotrichosporon spelunceum</name>
    <dbReference type="NCBI Taxonomy" id="1672016"/>
    <lineage>
        <taxon>Eukaryota</taxon>
        <taxon>Fungi</taxon>
        <taxon>Dikarya</taxon>
        <taxon>Basidiomycota</taxon>
        <taxon>Agaricomycotina</taxon>
        <taxon>Tremellomycetes</taxon>
        <taxon>Trichosporonales</taxon>
        <taxon>Trichosporonaceae</taxon>
        <taxon>Cutaneotrichosporon</taxon>
    </lineage>
</organism>
<feature type="compositionally biased region" description="Polar residues" evidence="5">
    <location>
        <begin position="1013"/>
        <end position="1026"/>
    </location>
</feature>
<sequence>MAIRRDGGEGSRPRHNPTRWKKKKARPIQEPYLVTAPPSSLHTPPPDNGRLILPSDYVRSPRPQLTSNASGVGRSYAANFVSPPTIMAMPTPPRPSPSPMPGPSRGYAANLLSPPAIMPGGRPNEPLRYGRTSSRGRLGSHPNVSQSSLTSPNPNPSEAERAEAPRARRRLRAVQESIRRRPRADTVSTVEEGRALGLARGASMRRFNVWDDIPTVETQAEEPPPPFPFPTASNLRAPPTFERLLPRRQQEEAVRLRRHQEDEEARRAGAAEAERRAATAAAVRQAQEEAVKSLQRAEEESRRAEAEATSEQQKEETEAKARRAEAAAAAMHRQQIEEALREATVAGPVSSLDLDAARHELAQRLGGRIGAREEIAAMAKEVLAKKARLPTTGQEENIQPTLPAQRLHDRPVPGDKPGAGYDLVPTAWPKSKTPVSQVAESQPKMTTPPRLASTSPRAFVTPTQPLFSSPAQSHRHQVHPSTEVLESPPHGQHPTADGLGLRGVDRQRQSRFAQSSLLAGPHEGYANECCPVAEAQHERLTVTPSASINRASNIGSPVFTPVLSDPPSVFSSSPSAPPKLDLNTRDRAWSSSNWGPRPPLPSRSSSGSVHSKSSRQLNGPRTLTSMGKKDKTPGLTNVPDLPPPSRPTSVYSTQILSGRQSRTASTDSNAPRSRSSSISGPRPMPRPRKSSSSYSQSNDVPPVPAIPAHHRTGSTTAVALKTSSVASGRDSLYDLPKHVLNPTDAAATSQQTKGVAASGETMEVIREFDPINSEGKQPTPDLSGLLESSSALLALLEEGADTSVKGAATTATRQSLAGELAQQHQIDPSIHERSEQDTSQDHALALVLQEGENQSTANDEALAEALQADLEADAGPDTRDRERERQPEEDWPALPFKVKESALPPMPNWPPLLPPPRNDHELAPRPVEATPVQEEPSLSAEHERAPPHNRDTQYMLASFPIPPGPSRTNLPTPPPPQLPPITPSRPLSQFPPARPESQFIPSDPPRLPVPSDTLVSPNQPATSTLSPYPQPTARTVPPPPPSSLKGRRPPPPPPLRQGQGSTPSTPNTTPLIQLDSGPDLQSDIRQQSPALVSSSSADDPRYGHETNGLASTLPRPVVRSRPRGRREPPPIPPRPWMRTVGEQRDNPPPPNPINTPAGSSSPNSPPIRLSAEYNHSPRNDSRRSSVAERDSSRSSVVDPGPGRSSVADRVDHEQNHLSVDLSSLRRGSSSSSTLAGLRLDAQGQLIEGERPTSSLAEGAVSSAPQPEGPDAASSDPNQADRRWAEVTDADLYASRIMGSANEYEGLNHIIDFLGPAKAPGATPAELAILAPARVVVDSRRVTASGKVKIKLSVLGVRVANCPVCLAQYRGDDAAVLFPCGHVSHDSCARRWLRESNDCMVCRRKLIDDCG</sequence>
<feature type="compositionally biased region" description="Pro residues" evidence="5">
    <location>
        <begin position="960"/>
        <end position="983"/>
    </location>
</feature>
<evidence type="ECO:0000313" key="8">
    <source>
        <dbReference type="Proteomes" id="UP001222932"/>
    </source>
</evidence>
<feature type="compositionally biased region" description="Pro residues" evidence="5">
    <location>
        <begin position="90"/>
        <end position="102"/>
    </location>
</feature>
<feature type="region of interest" description="Disordered" evidence="5">
    <location>
        <begin position="815"/>
        <end position="839"/>
    </location>
</feature>
<feature type="compositionally biased region" description="Basic and acidic residues" evidence="5">
    <location>
        <begin position="1"/>
        <end position="12"/>
    </location>
</feature>
<evidence type="ECO:0000259" key="6">
    <source>
        <dbReference type="PROSITE" id="PS50089"/>
    </source>
</evidence>
<keyword evidence="1" id="KW-0479">Metal-binding</keyword>
<evidence type="ECO:0000313" key="7">
    <source>
        <dbReference type="EMBL" id="GMK54352.1"/>
    </source>
</evidence>
<feature type="region of interest" description="Disordered" evidence="5">
    <location>
        <begin position="565"/>
        <end position="715"/>
    </location>
</feature>
<dbReference type="InterPro" id="IPR001841">
    <property type="entry name" value="Znf_RING"/>
</dbReference>
<feature type="compositionally biased region" description="Basic and acidic residues" evidence="5">
    <location>
        <begin position="1175"/>
        <end position="1192"/>
    </location>
</feature>
<feature type="compositionally biased region" description="Basic and acidic residues" evidence="5">
    <location>
        <begin position="286"/>
        <end position="325"/>
    </location>
</feature>
<feature type="compositionally biased region" description="Low complexity" evidence="5">
    <location>
        <begin position="857"/>
        <end position="869"/>
    </location>
</feature>
<dbReference type="Proteomes" id="UP001222932">
    <property type="component" value="Unassembled WGS sequence"/>
</dbReference>
<dbReference type="PANTHER" id="PTHR14155:SF627">
    <property type="entry name" value="OS06G0192800 PROTEIN"/>
    <property type="match status" value="1"/>
</dbReference>
<feature type="region of interest" description="Disordered" evidence="5">
    <location>
        <begin position="387"/>
        <end position="501"/>
    </location>
</feature>
<reference evidence="7" key="2">
    <citation type="submission" date="2023-06" db="EMBL/GenBank/DDBJ databases">
        <authorList>
            <person name="Kobayashi Y."/>
            <person name="Kayamori A."/>
            <person name="Aoki K."/>
            <person name="Shiwa Y."/>
            <person name="Fujita N."/>
            <person name="Sugita T."/>
            <person name="Iwasaki W."/>
            <person name="Tanaka N."/>
            <person name="Takashima M."/>
        </authorList>
    </citation>
    <scope>NUCLEOTIDE SEQUENCE</scope>
    <source>
        <strain evidence="7">HIS016</strain>
    </source>
</reference>
<keyword evidence="3" id="KW-0862">Zinc</keyword>
<accession>A0AAD3YA01</accession>
<feature type="compositionally biased region" description="Polar residues" evidence="5">
    <location>
        <begin position="1059"/>
        <end position="1071"/>
    </location>
</feature>
<feature type="compositionally biased region" description="Polar residues" evidence="5">
    <location>
        <begin position="142"/>
        <end position="152"/>
    </location>
</feature>
<feature type="region of interest" description="Disordered" evidence="5">
    <location>
        <begin position="1249"/>
        <end position="1280"/>
    </location>
</feature>
<evidence type="ECO:0000256" key="4">
    <source>
        <dbReference type="PROSITE-ProRule" id="PRU00175"/>
    </source>
</evidence>